<feature type="domain" description="ALOG" evidence="7">
    <location>
        <begin position="488"/>
        <end position="585"/>
    </location>
</feature>
<dbReference type="InterPro" id="IPR027417">
    <property type="entry name" value="P-loop_NTPase"/>
</dbReference>
<organism evidence="8 9">
    <name type="scientific">Arabidopsis thaliana</name>
    <name type="common">Mouse-ear cress</name>
    <dbReference type="NCBI Taxonomy" id="3702"/>
    <lineage>
        <taxon>Eukaryota</taxon>
        <taxon>Viridiplantae</taxon>
        <taxon>Streptophyta</taxon>
        <taxon>Embryophyta</taxon>
        <taxon>Tracheophyta</taxon>
        <taxon>Spermatophyta</taxon>
        <taxon>Magnoliopsida</taxon>
        <taxon>eudicotyledons</taxon>
        <taxon>Gunneridae</taxon>
        <taxon>Pentapetalae</taxon>
        <taxon>rosids</taxon>
        <taxon>malvids</taxon>
        <taxon>Brassicales</taxon>
        <taxon>Brassicaceae</taxon>
        <taxon>Camelineae</taxon>
        <taxon>Arabidopsis</taxon>
    </lineage>
</organism>
<evidence type="ECO:0000256" key="5">
    <source>
        <dbReference type="ARBA" id="ARBA00023027"/>
    </source>
</evidence>
<evidence type="ECO:0000256" key="3">
    <source>
        <dbReference type="ARBA" id="ARBA00022801"/>
    </source>
</evidence>
<dbReference type="InterPro" id="IPR058192">
    <property type="entry name" value="WHD_ROQ1-like"/>
</dbReference>
<dbReference type="InterPro" id="IPR003593">
    <property type="entry name" value="AAA+_ATPase"/>
</dbReference>
<dbReference type="SUPFAM" id="SSF46785">
    <property type="entry name" value="Winged helix' DNA-binding domain"/>
    <property type="match status" value="1"/>
</dbReference>
<reference evidence="8 9" key="1">
    <citation type="submission" date="2019-11" db="EMBL/GenBank/DDBJ databases">
        <authorList>
            <person name="Jiao W.-B."/>
            <person name="Schneeberger K."/>
        </authorList>
    </citation>
    <scope>NUCLEOTIDE SEQUENCE [LARGE SCALE GENOMIC DNA]</scope>
    <source>
        <strain evidence="9">cv. An-1</strain>
    </source>
</reference>
<keyword evidence="2" id="KW-0677">Repeat</keyword>
<dbReference type="SMART" id="SM00382">
    <property type="entry name" value="AAA"/>
    <property type="match status" value="2"/>
</dbReference>
<dbReference type="Pfam" id="PF00931">
    <property type="entry name" value="NB-ARC"/>
    <property type="match status" value="2"/>
</dbReference>
<feature type="domain" description="TIR" evidence="6">
    <location>
        <begin position="9"/>
        <end position="173"/>
    </location>
</feature>
<dbReference type="InterPro" id="IPR044974">
    <property type="entry name" value="Disease_R_plants"/>
</dbReference>
<dbReference type="GO" id="GO:0016787">
    <property type="term" value="F:hydrolase activity"/>
    <property type="evidence" value="ECO:0007669"/>
    <property type="project" value="UniProtKB-KW"/>
</dbReference>
<dbReference type="FunFam" id="3.40.50.10140:FF:000007">
    <property type="entry name" value="Disease resistance protein (TIR-NBS-LRR class)"/>
    <property type="match status" value="1"/>
</dbReference>
<dbReference type="PROSITE" id="PS50104">
    <property type="entry name" value="TIR"/>
    <property type="match status" value="2"/>
</dbReference>
<dbReference type="GO" id="GO:0006952">
    <property type="term" value="P:defense response"/>
    <property type="evidence" value="ECO:0007669"/>
    <property type="project" value="UniProtKB-KW"/>
</dbReference>
<dbReference type="PANTHER" id="PTHR11017">
    <property type="entry name" value="LEUCINE-RICH REPEAT-CONTAINING PROTEIN"/>
    <property type="match status" value="1"/>
</dbReference>
<dbReference type="Gene3D" id="3.40.50.10140">
    <property type="entry name" value="Toll/interleukin-1 receptor homology (TIR) domain"/>
    <property type="match status" value="2"/>
</dbReference>
<accession>A0A654FQW6</accession>
<feature type="domain" description="TIR" evidence="6">
    <location>
        <begin position="574"/>
        <end position="737"/>
    </location>
</feature>
<dbReference type="InterPro" id="IPR000157">
    <property type="entry name" value="TIR_dom"/>
</dbReference>
<dbReference type="FunFam" id="3.80.10.10:FF:000386">
    <property type="entry name" value="Disease resistance protein RPS4"/>
    <property type="match status" value="1"/>
</dbReference>
<dbReference type="InterPro" id="IPR006936">
    <property type="entry name" value="ALOG_dom"/>
</dbReference>
<name>A0A654FQW6_ARATH</name>
<dbReference type="PROSITE" id="PS51697">
    <property type="entry name" value="ALOG"/>
    <property type="match status" value="1"/>
</dbReference>
<dbReference type="Pfam" id="PF07725">
    <property type="entry name" value="LRR_3"/>
    <property type="match status" value="1"/>
</dbReference>
<dbReference type="InterPro" id="IPR002182">
    <property type="entry name" value="NB-ARC"/>
</dbReference>
<dbReference type="Gene3D" id="3.80.10.10">
    <property type="entry name" value="Ribonuclease Inhibitor"/>
    <property type="match status" value="2"/>
</dbReference>
<dbReference type="PANTHER" id="PTHR11017:SF549">
    <property type="entry name" value="DISEASE RESISTANCE PROTEIN RPP2A"/>
    <property type="match status" value="1"/>
</dbReference>
<evidence type="ECO:0000313" key="8">
    <source>
        <dbReference type="EMBL" id="VYS63250.1"/>
    </source>
</evidence>
<evidence type="ECO:0000259" key="7">
    <source>
        <dbReference type="PROSITE" id="PS51697"/>
    </source>
</evidence>
<sequence>MAASFCGSRRYDVFPSFSKVDVRRSFLAHLLKELDRRLINTFTDHGMERNLPIDAELLSAIAESRISIVIFSKNYASSTWCLDELVEIHTCYKELAQIVVPVFFNVHPSQVKKQTGEFGKVFGKTCKGKPENRKLRWMQALAAVANIAGYDLQNWPDEAVMIEMVADDVSKKLFQSSNDFSDIVGIEAHLEAMSSILRLKSEKARMVGISGPSGIGKTTIAKALFSKLSPQFHLRAFVTYKRTNQDDYDMKLCWIEKFLSEILGQKDLKVLDLGAVEQSLMHKKVLIILDDVDDLELLKTLVGQTGWFGFGSRIVVITQDRQLLKAHDINLIYEVAFPSAHLALEIFCQSAFGKIYPPSDFRELSVEFAYLAGNLPLDLRVLGLAMKGKHREEWIEMLPRLRNDLDGKFKKTLRNYLPVIRKRVSNEEGGREKLKKGNKKLDLDEEFPGGEIYSDEIPSPTSNWKDTDDFDSGDIIPIIADKSTTIIPNRRHSNDDWCSFCEFLRNSIPPLNPFKCSANDVIDFLRTRQVLGSTEALVDRLIFSSEAFGIKPEENPFRSQAVTSYLKAARDMTREKECILVFSCHDNLDVDETSFIEAISKELHKQGFIPLTYNLLGRENLDEEMLYGSRVGIMILSSSYVSSRQSLDHLVAVMEHWKTTDLVIIPIYFKVRLSDICGLKGRFEAAFLQLHMSLQEDRVQKWKAAMSEIVSIGGHEWTKGSQFILAEEVVRNASLRLYLKSSKNLLGILALLNHSQSTDVEIMGIWGIAGIGKTSIAREIFELHAPHYDFCYFLQDFHLMCQMKRPRQLREDFISKLFGEEKGLGASDVKPSFMRDWFHKKTILLVLDDVSNARDAEAVIGGFGWFSHGHRIILTSRSKQVLVQCKVKKPYEIQKLSDFESFRLCKQYLDGENPVISELISCSSGIPLALKLLVSSVSKQYITNMKDHLQSLRKDPPTQIQEAFRRSFDGLDENEKNIFLDLACFFRGQSKDYAVLLLDACGFFTYMGICELIDESLISLLDNKIEMPIPFQDMGRLIVHEEDEDPCERSRLWDSKDIVDVLTNNSGTEAIEGIFLDASDLTCELSPTVFGKMYNLRLLKFYCSTSGNQCKLTLPHGLDTLPDELSLLHWENYPLVYLPQKFNPVNLVELNMPYSNMEKLWEGKKNLEKLKNIKLSHSRELTDILMLSEALNLEHIDLEGCTSLIDVSMSIPCCGKLVSLNMKDCSRLRSLPSMVDLTTLKLLNLSGCSEFEDIQDFAPNLEEIYLAGTSIRELPLSIRNLTELVTLDLENCERLQEMPSLPVEIIRRT</sequence>
<dbReference type="SUPFAM" id="SSF52540">
    <property type="entry name" value="P-loop containing nucleoside triphosphate hydrolases"/>
    <property type="match status" value="2"/>
</dbReference>
<dbReference type="SMART" id="SM00255">
    <property type="entry name" value="TIR"/>
    <property type="match status" value="2"/>
</dbReference>
<dbReference type="GO" id="GO:0043531">
    <property type="term" value="F:ADP binding"/>
    <property type="evidence" value="ECO:0007669"/>
    <property type="project" value="InterPro"/>
</dbReference>
<dbReference type="InterPro" id="IPR032675">
    <property type="entry name" value="LRR_dom_sf"/>
</dbReference>
<dbReference type="InterPro" id="IPR036390">
    <property type="entry name" value="WH_DNA-bd_sf"/>
</dbReference>
<dbReference type="GO" id="GO:0007165">
    <property type="term" value="P:signal transduction"/>
    <property type="evidence" value="ECO:0007669"/>
    <property type="project" value="InterPro"/>
</dbReference>
<dbReference type="FunFam" id="3.40.50.300:FF:001002">
    <property type="entry name" value="Disease resistance protein (TIR-NBS-LRR class)"/>
    <property type="match status" value="1"/>
</dbReference>
<dbReference type="EMBL" id="CACRSJ010000109">
    <property type="protein sequence ID" value="VYS63250.1"/>
    <property type="molecule type" value="Genomic_DNA"/>
</dbReference>
<evidence type="ECO:0000259" key="6">
    <source>
        <dbReference type="PROSITE" id="PS50104"/>
    </source>
</evidence>
<keyword evidence="5" id="KW-0520">NAD</keyword>
<keyword evidence="3" id="KW-0378">Hydrolase</keyword>
<dbReference type="InterPro" id="IPR011713">
    <property type="entry name" value="Leu-rich_rpt_3"/>
</dbReference>
<dbReference type="PRINTS" id="PR00364">
    <property type="entry name" value="DISEASERSIST"/>
</dbReference>
<evidence type="ECO:0000256" key="2">
    <source>
        <dbReference type="ARBA" id="ARBA00022737"/>
    </source>
</evidence>
<dbReference type="SUPFAM" id="SSF52200">
    <property type="entry name" value="Toll/Interleukin receptor TIR domain"/>
    <property type="match status" value="2"/>
</dbReference>
<dbReference type="Proteomes" id="UP000426265">
    <property type="component" value="Unassembled WGS sequence"/>
</dbReference>
<dbReference type="Gene3D" id="3.40.50.300">
    <property type="entry name" value="P-loop containing nucleotide triphosphate hydrolases"/>
    <property type="match status" value="2"/>
</dbReference>
<dbReference type="Pfam" id="PF01582">
    <property type="entry name" value="TIR"/>
    <property type="match status" value="2"/>
</dbReference>
<keyword evidence="1" id="KW-0433">Leucine-rich repeat</keyword>
<evidence type="ECO:0000256" key="4">
    <source>
        <dbReference type="ARBA" id="ARBA00022821"/>
    </source>
</evidence>
<dbReference type="SUPFAM" id="SSF52058">
    <property type="entry name" value="L domain-like"/>
    <property type="match status" value="1"/>
</dbReference>
<gene>
    <name evidence="8" type="ORF">AN1_LOCUS18669</name>
</gene>
<keyword evidence="4" id="KW-0611">Plant defense</keyword>
<evidence type="ECO:0000313" key="9">
    <source>
        <dbReference type="Proteomes" id="UP000426265"/>
    </source>
</evidence>
<dbReference type="InterPro" id="IPR035897">
    <property type="entry name" value="Toll_tir_struct_dom_sf"/>
</dbReference>
<dbReference type="Pfam" id="PF23282">
    <property type="entry name" value="WHD_ROQ1"/>
    <property type="match status" value="1"/>
</dbReference>
<protein>
    <submittedName>
        <fullName evidence="8">Uncharacterized protein</fullName>
    </submittedName>
</protein>
<dbReference type="ExpressionAtlas" id="A0A654FQW6">
    <property type="expression patterns" value="baseline and differential"/>
</dbReference>
<proteinExistence type="predicted"/>
<evidence type="ECO:0000256" key="1">
    <source>
        <dbReference type="ARBA" id="ARBA00022614"/>
    </source>
</evidence>